<sequence>MPISEANKKLKEMYGNTPNVTHKVTEDAKDFMATDEPQWFITEMNKFLK</sequence>
<evidence type="ECO:0000313" key="2">
    <source>
        <dbReference type="Proteomes" id="UP000556700"/>
    </source>
</evidence>
<dbReference type="RefSeq" id="WP_157505960.1">
    <property type="nucleotide sequence ID" value="NZ_CAIJDO010000138.1"/>
</dbReference>
<dbReference type="AlphaFoldDB" id="A0A6V6YZ72"/>
<keyword evidence="2" id="KW-1185">Reference proteome</keyword>
<protein>
    <submittedName>
        <fullName evidence="1">Uncharacterized protein</fullName>
    </submittedName>
</protein>
<proteinExistence type="predicted"/>
<reference evidence="1 2" key="1">
    <citation type="submission" date="2020-06" db="EMBL/GenBank/DDBJ databases">
        <authorList>
            <person name="Criscuolo A."/>
        </authorList>
    </citation>
    <scope>NUCLEOTIDE SEQUENCE [LARGE SCALE GENOMIC DNA]</scope>
    <source>
        <strain evidence="2">CIP 110025</strain>
    </source>
</reference>
<gene>
    <name evidence="1" type="ORF">FLACHUCJ7_02056</name>
</gene>
<accession>A0A6V6YZ72</accession>
<dbReference type="Proteomes" id="UP000556700">
    <property type="component" value="Unassembled WGS sequence"/>
</dbReference>
<evidence type="ECO:0000313" key="1">
    <source>
        <dbReference type="EMBL" id="CAD0004838.1"/>
    </source>
</evidence>
<comment type="caution">
    <text evidence="1">The sequence shown here is derived from an EMBL/GenBank/DDBJ whole genome shotgun (WGS) entry which is preliminary data.</text>
</comment>
<name>A0A6V6YZ72_9FLAO</name>
<dbReference type="EMBL" id="CAIJDO010000138">
    <property type="protein sequence ID" value="CAD0004838.1"/>
    <property type="molecule type" value="Genomic_DNA"/>
</dbReference>
<organism evidence="1 2">
    <name type="scientific">Flavobacterium chungangense</name>
    <dbReference type="NCBI Taxonomy" id="554283"/>
    <lineage>
        <taxon>Bacteria</taxon>
        <taxon>Pseudomonadati</taxon>
        <taxon>Bacteroidota</taxon>
        <taxon>Flavobacteriia</taxon>
        <taxon>Flavobacteriales</taxon>
        <taxon>Flavobacteriaceae</taxon>
        <taxon>Flavobacterium</taxon>
    </lineage>
</organism>